<organism evidence="2 3">
    <name type="scientific">Lophium mytilinum</name>
    <dbReference type="NCBI Taxonomy" id="390894"/>
    <lineage>
        <taxon>Eukaryota</taxon>
        <taxon>Fungi</taxon>
        <taxon>Dikarya</taxon>
        <taxon>Ascomycota</taxon>
        <taxon>Pezizomycotina</taxon>
        <taxon>Dothideomycetes</taxon>
        <taxon>Pleosporomycetidae</taxon>
        <taxon>Mytilinidiales</taxon>
        <taxon>Mytilinidiaceae</taxon>
        <taxon>Lophium</taxon>
    </lineage>
</organism>
<dbReference type="Proteomes" id="UP000799750">
    <property type="component" value="Unassembled WGS sequence"/>
</dbReference>
<feature type="signal peptide" evidence="1">
    <location>
        <begin position="1"/>
        <end position="40"/>
    </location>
</feature>
<name>A0A6A6QJX1_9PEZI</name>
<evidence type="ECO:0000313" key="2">
    <source>
        <dbReference type="EMBL" id="KAF2492655.1"/>
    </source>
</evidence>
<keyword evidence="1" id="KW-0732">Signal</keyword>
<proteinExistence type="predicted"/>
<gene>
    <name evidence="2" type="ORF">BU16DRAFT_87399</name>
</gene>
<evidence type="ECO:0000256" key="1">
    <source>
        <dbReference type="SAM" id="SignalP"/>
    </source>
</evidence>
<sequence>MQRDFRGLQRRLSDGTAATRRQRTLLLLLLLLVNLPPSHRTRPPQMRLGPTFAETIGAGVSLLTAVSCQIKHIEPHRGTERATGMALCCASRRVSCGGGDLRWGRGPALVEVPGTGLEGVVGQGPADGALGAMALGASPGRALSRRVEWPCGGGIVLVHLVYVARSITGLDDILRWRARAARRHALGEYRPNLKPKPARRLRSCSCF</sequence>
<feature type="chain" id="PRO_5025503156" evidence="1">
    <location>
        <begin position="41"/>
        <end position="207"/>
    </location>
</feature>
<accession>A0A6A6QJX1</accession>
<reference evidence="2" key="1">
    <citation type="journal article" date="2020" name="Stud. Mycol.">
        <title>101 Dothideomycetes genomes: a test case for predicting lifestyles and emergence of pathogens.</title>
        <authorList>
            <person name="Haridas S."/>
            <person name="Albert R."/>
            <person name="Binder M."/>
            <person name="Bloem J."/>
            <person name="Labutti K."/>
            <person name="Salamov A."/>
            <person name="Andreopoulos B."/>
            <person name="Baker S."/>
            <person name="Barry K."/>
            <person name="Bills G."/>
            <person name="Bluhm B."/>
            <person name="Cannon C."/>
            <person name="Castanera R."/>
            <person name="Culley D."/>
            <person name="Daum C."/>
            <person name="Ezra D."/>
            <person name="Gonzalez J."/>
            <person name="Henrissat B."/>
            <person name="Kuo A."/>
            <person name="Liang C."/>
            <person name="Lipzen A."/>
            <person name="Lutzoni F."/>
            <person name="Magnuson J."/>
            <person name="Mondo S."/>
            <person name="Nolan M."/>
            <person name="Ohm R."/>
            <person name="Pangilinan J."/>
            <person name="Park H.-J."/>
            <person name="Ramirez L."/>
            <person name="Alfaro M."/>
            <person name="Sun H."/>
            <person name="Tritt A."/>
            <person name="Yoshinaga Y."/>
            <person name="Zwiers L.-H."/>
            <person name="Turgeon B."/>
            <person name="Goodwin S."/>
            <person name="Spatafora J."/>
            <person name="Crous P."/>
            <person name="Grigoriev I."/>
        </authorList>
    </citation>
    <scope>NUCLEOTIDE SEQUENCE</scope>
    <source>
        <strain evidence="2">CBS 269.34</strain>
    </source>
</reference>
<evidence type="ECO:0000313" key="3">
    <source>
        <dbReference type="Proteomes" id="UP000799750"/>
    </source>
</evidence>
<dbReference type="EMBL" id="MU004193">
    <property type="protein sequence ID" value="KAF2492655.1"/>
    <property type="molecule type" value="Genomic_DNA"/>
</dbReference>
<dbReference type="AlphaFoldDB" id="A0A6A6QJX1"/>
<keyword evidence="3" id="KW-1185">Reference proteome</keyword>
<protein>
    <submittedName>
        <fullName evidence="2">Uncharacterized protein</fullName>
    </submittedName>
</protein>